<dbReference type="InterPro" id="IPR035919">
    <property type="entry name" value="EAL_sf"/>
</dbReference>
<dbReference type="InterPro" id="IPR001633">
    <property type="entry name" value="EAL_dom"/>
</dbReference>
<feature type="transmembrane region" description="Helical" evidence="1">
    <location>
        <begin position="7"/>
        <end position="30"/>
    </location>
</feature>
<dbReference type="PROSITE" id="PS50887">
    <property type="entry name" value="GGDEF"/>
    <property type="match status" value="1"/>
</dbReference>
<dbReference type="InterPro" id="IPR029787">
    <property type="entry name" value="Nucleotide_cyclase"/>
</dbReference>
<evidence type="ECO:0000259" key="2">
    <source>
        <dbReference type="PROSITE" id="PS50883"/>
    </source>
</evidence>
<dbReference type="InterPro" id="IPR000160">
    <property type="entry name" value="GGDEF_dom"/>
</dbReference>
<dbReference type="InterPro" id="IPR000014">
    <property type="entry name" value="PAS"/>
</dbReference>
<dbReference type="NCBIfam" id="TIGR00229">
    <property type="entry name" value="sensory_box"/>
    <property type="match status" value="1"/>
</dbReference>
<keyword evidence="5" id="KW-1185">Reference proteome</keyword>
<dbReference type="PANTHER" id="PTHR44757">
    <property type="entry name" value="DIGUANYLATE CYCLASE DGCP"/>
    <property type="match status" value="1"/>
</dbReference>
<protein>
    <submittedName>
        <fullName evidence="4">Diguanylate cyclase (GGDEF)-like protein/PAS domain S-box-containing protein</fullName>
    </submittedName>
</protein>
<feature type="transmembrane region" description="Helical" evidence="1">
    <location>
        <begin position="153"/>
        <end position="172"/>
    </location>
</feature>
<evidence type="ECO:0000313" key="5">
    <source>
        <dbReference type="Proteomes" id="UP001242480"/>
    </source>
</evidence>
<dbReference type="EMBL" id="JAUSVX010000001">
    <property type="protein sequence ID" value="MDQ0467167.1"/>
    <property type="molecule type" value="Genomic_DNA"/>
</dbReference>
<feature type="transmembrane region" description="Helical" evidence="1">
    <location>
        <begin position="79"/>
        <end position="97"/>
    </location>
</feature>
<evidence type="ECO:0000256" key="1">
    <source>
        <dbReference type="SAM" id="Phobius"/>
    </source>
</evidence>
<dbReference type="CDD" id="cd01948">
    <property type="entry name" value="EAL"/>
    <property type="match status" value="1"/>
</dbReference>
<feature type="domain" description="EAL" evidence="2">
    <location>
        <begin position="498"/>
        <end position="748"/>
    </location>
</feature>
<name>A0ABU0IYS5_9HYPH</name>
<dbReference type="Gene3D" id="3.20.20.450">
    <property type="entry name" value="EAL domain"/>
    <property type="match status" value="1"/>
</dbReference>
<dbReference type="PANTHER" id="PTHR44757:SF2">
    <property type="entry name" value="BIOFILM ARCHITECTURE MAINTENANCE PROTEIN MBAA"/>
    <property type="match status" value="1"/>
</dbReference>
<keyword evidence="1" id="KW-0472">Membrane</keyword>
<dbReference type="SUPFAM" id="SSF55073">
    <property type="entry name" value="Nucleotide cyclase"/>
    <property type="match status" value="1"/>
</dbReference>
<keyword evidence="1" id="KW-0812">Transmembrane</keyword>
<dbReference type="Pfam" id="PF12860">
    <property type="entry name" value="PAS_7"/>
    <property type="match status" value="1"/>
</dbReference>
<accession>A0ABU0IYS5</accession>
<evidence type="ECO:0000313" key="4">
    <source>
        <dbReference type="EMBL" id="MDQ0467167.1"/>
    </source>
</evidence>
<dbReference type="SUPFAM" id="SSF55785">
    <property type="entry name" value="PYP-like sensor domain (PAS domain)"/>
    <property type="match status" value="1"/>
</dbReference>
<dbReference type="RefSeq" id="WP_307266455.1">
    <property type="nucleotide sequence ID" value="NZ_JAUSVX010000001.1"/>
</dbReference>
<organism evidence="4 5">
    <name type="scientific">Labrys wisconsinensis</name>
    <dbReference type="NCBI Taxonomy" id="425677"/>
    <lineage>
        <taxon>Bacteria</taxon>
        <taxon>Pseudomonadati</taxon>
        <taxon>Pseudomonadota</taxon>
        <taxon>Alphaproteobacteria</taxon>
        <taxon>Hyphomicrobiales</taxon>
        <taxon>Xanthobacteraceae</taxon>
        <taxon>Labrys</taxon>
    </lineage>
</organism>
<dbReference type="InterPro" id="IPR052155">
    <property type="entry name" value="Biofilm_reg_signaling"/>
</dbReference>
<dbReference type="Pfam" id="PF00990">
    <property type="entry name" value="GGDEF"/>
    <property type="match status" value="1"/>
</dbReference>
<feature type="domain" description="GGDEF" evidence="3">
    <location>
        <begin position="356"/>
        <end position="489"/>
    </location>
</feature>
<dbReference type="Pfam" id="PF00563">
    <property type="entry name" value="EAL"/>
    <property type="match status" value="1"/>
</dbReference>
<dbReference type="PROSITE" id="PS50883">
    <property type="entry name" value="EAL"/>
    <property type="match status" value="1"/>
</dbReference>
<dbReference type="InterPro" id="IPR043128">
    <property type="entry name" value="Rev_trsase/Diguanyl_cyclase"/>
</dbReference>
<dbReference type="SMART" id="SM00267">
    <property type="entry name" value="GGDEF"/>
    <property type="match status" value="1"/>
</dbReference>
<dbReference type="Gene3D" id="3.30.70.270">
    <property type="match status" value="1"/>
</dbReference>
<dbReference type="SUPFAM" id="SSF141868">
    <property type="entry name" value="EAL domain-like"/>
    <property type="match status" value="1"/>
</dbReference>
<comment type="caution">
    <text evidence="4">The sequence shown here is derived from an EMBL/GenBank/DDBJ whole genome shotgun (WGS) entry which is preliminary data.</text>
</comment>
<gene>
    <name evidence="4" type="ORF">QO011_000162</name>
</gene>
<dbReference type="Gene3D" id="3.30.450.20">
    <property type="entry name" value="PAS domain"/>
    <property type="match status" value="1"/>
</dbReference>
<dbReference type="SMART" id="SM00052">
    <property type="entry name" value="EAL"/>
    <property type="match status" value="1"/>
</dbReference>
<feature type="transmembrane region" description="Helical" evidence="1">
    <location>
        <begin position="36"/>
        <end position="58"/>
    </location>
</feature>
<reference evidence="4 5" key="1">
    <citation type="submission" date="2023-07" db="EMBL/GenBank/DDBJ databases">
        <title>Genomic Encyclopedia of Type Strains, Phase IV (KMG-IV): sequencing the most valuable type-strain genomes for metagenomic binning, comparative biology and taxonomic classification.</title>
        <authorList>
            <person name="Goeker M."/>
        </authorList>
    </citation>
    <scope>NUCLEOTIDE SEQUENCE [LARGE SCALE GENOMIC DNA]</scope>
    <source>
        <strain evidence="4 5">DSM 19619</strain>
    </source>
</reference>
<feature type="transmembrane region" description="Helical" evidence="1">
    <location>
        <begin position="128"/>
        <end position="147"/>
    </location>
</feature>
<dbReference type="NCBIfam" id="TIGR00254">
    <property type="entry name" value="GGDEF"/>
    <property type="match status" value="1"/>
</dbReference>
<proteinExistence type="predicted"/>
<dbReference type="InterPro" id="IPR035965">
    <property type="entry name" value="PAS-like_dom_sf"/>
</dbReference>
<keyword evidence="1" id="KW-1133">Transmembrane helix</keyword>
<dbReference type="CDD" id="cd01949">
    <property type="entry name" value="GGDEF"/>
    <property type="match status" value="1"/>
</dbReference>
<dbReference type="Proteomes" id="UP001242480">
    <property type="component" value="Unassembled WGS sequence"/>
</dbReference>
<sequence length="755" mass="82408">MALVDSLYAPFASLVVGAVAGGLVGAMASYQSRDPWLTACSAAIFLVGLARVLSALAYRRRRDPGLVETAHRWERVYELGAWSYSGLLGLQCLLAVMRTNDPALHLVVSTLSVGYAAGITGRNAGRPYIAVAQLTLAAVPLSIGLYLNGGTMQATLATVLLMFVYAMIDITLSIRDIIVQALVTTRDKAELAGRYREQANRFDAALTNMSHGLCMFDRDGSLVVWNERFLEVTGLPAGLVRAGVSTHELMQIAIRSGHHSHAVVRRVFGKLAREAAGGHVGQTEARLTDGRTISLSQRAMPEGGSVVIFEDITARKEAERIVARMARYDELTGLANRRTFHQHTDSALARLRGGADRLAVHWIDLDRFKSVNDTLGHPVGDGLLRAVADRLRAAVRDTDVVARFGGDEFVIMQYPIRRGEDASRLARRLMEALSAPFQIEGHHLEIGASAGIAIAPRDGMDGDRLLKNADLALYRAKADGRGAYRLFEPSMDAGAQARRALELDLRHAWERGEFEVHYQPLVELSNRRIAGCEALVRWRHPSRGWISPLEFIPVAEETGLIVSLGEWVLNQACVEATAWPKGTRLAVNLSPVQFKSRSLGSSVVTALAKSGLPASRLELEVTEMVLLQDSDLTLATMTQLRQLGVRLSLDDFGTGYSSLSYLRKYPFEKIKIDSSFVKDIGHDAGSAAIVRAVASLGRDLGMSILVEGIETTEQFERVKAEGCTEGQGYLFGRPVPSHEIREVLRGDAQRAKLVA</sequence>
<evidence type="ECO:0000259" key="3">
    <source>
        <dbReference type="PROSITE" id="PS50887"/>
    </source>
</evidence>